<evidence type="ECO:0000256" key="1">
    <source>
        <dbReference type="SAM" id="Phobius"/>
    </source>
</evidence>
<feature type="transmembrane region" description="Helical" evidence="1">
    <location>
        <begin position="730"/>
        <end position="752"/>
    </location>
</feature>
<name>A9UTK7_MONBE</name>
<keyword evidence="4" id="KW-1185">Reference proteome</keyword>
<dbReference type="PANTHER" id="PTHR31139:SF4">
    <property type="entry name" value="ECTOPIC P GRANULES PROTEIN 5 HOMOLOG"/>
    <property type="match status" value="1"/>
</dbReference>
<dbReference type="GeneID" id="5889291"/>
<evidence type="ECO:0000313" key="4">
    <source>
        <dbReference type="Proteomes" id="UP000001357"/>
    </source>
</evidence>
<dbReference type="Pfam" id="PF26103">
    <property type="entry name" value="TPR_Epg5"/>
    <property type="match status" value="1"/>
</dbReference>
<dbReference type="GO" id="GO:0097352">
    <property type="term" value="P:autophagosome maturation"/>
    <property type="evidence" value="ECO:0000318"/>
    <property type="project" value="GO_Central"/>
</dbReference>
<feature type="transmembrane region" description="Helical" evidence="1">
    <location>
        <begin position="701"/>
        <end position="718"/>
    </location>
</feature>
<dbReference type="EMBL" id="CH991545">
    <property type="protein sequence ID" value="EDQ91511.1"/>
    <property type="molecule type" value="Genomic_DNA"/>
</dbReference>
<keyword evidence="1" id="KW-1133">Transmembrane helix</keyword>
<evidence type="ECO:0000313" key="3">
    <source>
        <dbReference type="EMBL" id="EDQ91511.1"/>
    </source>
</evidence>
<dbReference type="InParanoid" id="A9UTK7"/>
<dbReference type="RefSeq" id="XP_001743933.1">
    <property type="nucleotide sequence ID" value="XM_001743881.1"/>
</dbReference>
<organism evidence="3 4">
    <name type="scientific">Monosiga brevicollis</name>
    <name type="common">Choanoflagellate</name>
    <dbReference type="NCBI Taxonomy" id="81824"/>
    <lineage>
        <taxon>Eukaryota</taxon>
        <taxon>Choanoflagellata</taxon>
        <taxon>Craspedida</taxon>
        <taxon>Salpingoecidae</taxon>
        <taxon>Monosiga</taxon>
    </lineage>
</organism>
<dbReference type="InterPro" id="IPR059030">
    <property type="entry name" value="TPR_Epg5_mid"/>
</dbReference>
<dbReference type="AlphaFoldDB" id="A9UTK7"/>
<dbReference type="GO" id="GO:0005737">
    <property type="term" value="C:cytoplasm"/>
    <property type="evidence" value="ECO:0000318"/>
    <property type="project" value="GO_Central"/>
</dbReference>
<dbReference type="KEGG" id="mbr:MONBRDRAFT_23495"/>
<keyword evidence="1" id="KW-0812">Transmembrane</keyword>
<gene>
    <name evidence="3" type="ORF">MONBRDRAFT_23495</name>
</gene>
<protein>
    <recommendedName>
        <fullName evidence="2">Epg5-like central TPR repeats domain-containing protein</fullName>
    </recommendedName>
</protein>
<sequence>MPVALVPRASGAESHRPAMVKLARFWLAIIVRVPQWEQQTSWRQVVNLLLGLSWRHTTHTWDVLAPLQEYLGQAWHSHDNRERGVLSWMTESLSGPPLPSLAYVSGTLRQPSYDDCPHLLFMGLFLDTIHGLPLLRKMGAQALAEPRKSAAKICNQNGLRLSFFISAFPQTYWRSPGDGAEGPHLGHKHLCFGYRFLAERAAQVPKLVEAARVLAEQLAVEQRSLLAKQVRGVASVLADPAVQERVVSKDALRTNTDREALARLLTLDLRGLTTSSFGELFQEVELGPVPAGIDTLKRLGLVFTSRHDATASDAHVDLHIVRLQASLQSESECREAKLQQWEPLKAILNDEDALLASPDHPVAASLQTFQAQAQQHFFNVEKAQHIDDEYLALLSQLYRLKEKIFEGKKTCIRGAKCLHPAKLRASFRAAELDEHTQTSLSCNREEASAMLKDSSVTNSLCQAAHVLQQVVAELQSAPERAPQAWQLVQLMLLHGQGVVGQYAPFARMQQLVTAQLSSIIERPSELQLSIAQFCLTHPSASPTLLPLLRPPEPSAFVATYAALSKCLTPANQAVLDHLLTLFDVSAFLATHGVAEECVALQQALSEALQAAQACPAPSLVEKHQLAYLTCLAFGLPRAFSQSLSELLQLGRLGHGFSGAWQEVAAHLDRNPLGAAEADQALTMFEETFSSMRRQGASIPDVWGDIVVSVFSVIFKVAMEKQSTACQRSSVLSSAGIFIMSTILLMATCSAFMHKFCNRFRGHTRADPNRLAMQLQLHTLTSHLLASVADTRGPQDLEYCFSRFVEDCEGPDPHLAALLTNVVQLVDLAVRDNSQLVSPWLAVLSTAIGTSLQPETWLTVLSANMTHIQFYTQLGQAAINACLIRGGPAASLAALTANFTLPEVGAEVYLNAARHYDCTLVLWAALCRQQQMFDTRSVLHEHITGLSAVVYRQQPETEVVVVYWLELLAVLGRLFRDPQNYSACEQAGVQLRDHWANVAVDPTLGNLFARALASDSRLPHRLRLCARLIAYVLSLAFVEGNSLRLTDAGVERVGPSAWSRQSLSTLQRLQKGTFPHYAAYGDVVGSVLSGPSTLSFVQSLSAATSIIHTLYDSEVYVRHLSEA</sequence>
<reference evidence="3 4" key="1">
    <citation type="journal article" date="2008" name="Nature">
        <title>The genome of the choanoflagellate Monosiga brevicollis and the origin of metazoans.</title>
        <authorList>
            <consortium name="JGI Sequencing"/>
            <person name="King N."/>
            <person name="Westbrook M.J."/>
            <person name="Young S.L."/>
            <person name="Kuo A."/>
            <person name="Abedin M."/>
            <person name="Chapman J."/>
            <person name="Fairclough S."/>
            <person name="Hellsten U."/>
            <person name="Isogai Y."/>
            <person name="Letunic I."/>
            <person name="Marr M."/>
            <person name="Pincus D."/>
            <person name="Putnam N."/>
            <person name="Rokas A."/>
            <person name="Wright K.J."/>
            <person name="Zuzow R."/>
            <person name="Dirks W."/>
            <person name="Good M."/>
            <person name="Goodstein D."/>
            <person name="Lemons D."/>
            <person name="Li W."/>
            <person name="Lyons J.B."/>
            <person name="Morris A."/>
            <person name="Nichols S."/>
            <person name="Richter D.J."/>
            <person name="Salamov A."/>
            <person name="Bork P."/>
            <person name="Lim W.A."/>
            <person name="Manning G."/>
            <person name="Miller W.T."/>
            <person name="McGinnis W."/>
            <person name="Shapiro H."/>
            <person name="Tjian R."/>
            <person name="Grigoriev I.V."/>
            <person name="Rokhsar D."/>
        </authorList>
    </citation>
    <scope>NUCLEOTIDE SEQUENCE [LARGE SCALE GENOMIC DNA]</scope>
    <source>
        <strain evidence="4">MX1 / ATCC 50154</strain>
    </source>
</reference>
<keyword evidence="1" id="KW-0472">Membrane</keyword>
<evidence type="ECO:0000259" key="2">
    <source>
        <dbReference type="Pfam" id="PF26103"/>
    </source>
</evidence>
<feature type="domain" description="Epg5-like central TPR repeats" evidence="2">
    <location>
        <begin position="526"/>
        <end position="680"/>
    </location>
</feature>
<dbReference type="PANTHER" id="PTHR31139">
    <property type="entry name" value="ECTOPIC P GRANULES PROTEIN 5 HOMOLOG"/>
    <property type="match status" value="1"/>
</dbReference>
<dbReference type="Proteomes" id="UP000001357">
    <property type="component" value="Unassembled WGS sequence"/>
</dbReference>
<dbReference type="InterPro" id="IPR051436">
    <property type="entry name" value="Autophagy-related_EPG5"/>
</dbReference>
<accession>A9UTK7</accession>
<proteinExistence type="predicted"/>